<reference evidence="7 8" key="1">
    <citation type="journal article" date="2023" name="Insect Mol. Biol.">
        <title>Genome sequencing provides insights into the evolution of gene families encoding plant cell wall-degrading enzymes in longhorned beetles.</title>
        <authorList>
            <person name="Shin N.R."/>
            <person name="Okamura Y."/>
            <person name="Kirsch R."/>
            <person name="Pauchet Y."/>
        </authorList>
    </citation>
    <scope>NUCLEOTIDE SEQUENCE [LARGE SCALE GENOMIC DNA]</scope>
    <source>
        <strain evidence="7">EAD_L_NR</strain>
    </source>
</reference>
<organism evidence="7 8">
    <name type="scientific">Exocentrus adspersus</name>
    <dbReference type="NCBI Taxonomy" id="1586481"/>
    <lineage>
        <taxon>Eukaryota</taxon>
        <taxon>Metazoa</taxon>
        <taxon>Ecdysozoa</taxon>
        <taxon>Arthropoda</taxon>
        <taxon>Hexapoda</taxon>
        <taxon>Insecta</taxon>
        <taxon>Pterygota</taxon>
        <taxon>Neoptera</taxon>
        <taxon>Endopterygota</taxon>
        <taxon>Coleoptera</taxon>
        <taxon>Polyphaga</taxon>
        <taxon>Cucujiformia</taxon>
        <taxon>Chrysomeloidea</taxon>
        <taxon>Cerambycidae</taxon>
        <taxon>Lamiinae</taxon>
        <taxon>Acanthocinini</taxon>
        <taxon>Exocentrus</taxon>
    </lineage>
</organism>
<evidence type="ECO:0000256" key="4">
    <source>
        <dbReference type="ARBA" id="ARBA00023242"/>
    </source>
</evidence>
<comment type="similarity">
    <text evidence="2">Belongs to the FIP1 family.</text>
</comment>
<feature type="compositionally biased region" description="Basic residues" evidence="5">
    <location>
        <begin position="432"/>
        <end position="461"/>
    </location>
</feature>
<dbReference type="Proteomes" id="UP001159042">
    <property type="component" value="Unassembled WGS sequence"/>
</dbReference>
<dbReference type="AlphaFoldDB" id="A0AAV8VQG9"/>
<comment type="subcellular location">
    <subcellularLocation>
        <location evidence="1">Nucleus</location>
    </subcellularLocation>
</comment>
<sequence>MADELEDDQWLYGEAPDLNIGDAPNESQIEEEPSPGGEAPAPTLVTQAAVEDDGPPGVDNHEQENGQEDGVEDGEVRQNGDDSEKEDLEDDSDDDVNVVIGDIKATAPSYTSLNIKRGGLLTSVGDKTKPAQQQQQPGKFSVEEFDQIGTINGVPPTEYNLDSLEDKPWRKPGADITDYFNYGFNEDTWRAYCERQKRMRVNESGVGLAPMNPIGMPRGPVPIMNDNSKYAGNFLGMRKAGPPPFRKLTGGIDVIGGSGSEDGTPDPQQGRTAQDEHHTVLLQQIITVLVPKQVMTADRREYSRKPAAFPDLTVPPPATFENFQPEYGFNPEPEPFYGGYEPTQDSQWGTEAEPSWTPSDLKTLTGPPPMGPPPVHMGPPPMVAPVRMSSPRREGSPHKESRDRDRDRDRDREVSRSRSEKPRDRERERSHRRERSRSRSRRHKSRSRSPSHRSHRKKKSRRHEDSD</sequence>
<dbReference type="InterPro" id="IPR007854">
    <property type="entry name" value="Fip1_dom"/>
</dbReference>
<evidence type="ECO:0000256" key="2">
    <source>
        <dbReference type="ARBA" id="ARBA00007459"/>
    </source>
</evidence>
<feature type="region of interest" description="Disordered" evidence="5">
    <location>
        <begin position="254"/>
        <end position="274"/>
    </location>
</feature>
<feature type="compositionally biased region" description="Pro residues" evidence="5">
    <location>
        <begin position="366"/>
        <end position="383"/>
    </location>
</feature>
<gene>
    <name evidence="7" type="ORF">NQ315_016360</name>
</gene>
<dbReference type="PANTHER" id="PTHR13484:SF0">
    <property type="entry name" value="PRE-MRNA 3'-END-PROCESSING FACTOR FIP1"/>
    <property type="match status" value="1"/>
</dbReference>
<evidence type="ECO:0000256" key="3">
    <source>
        <dbReference type="ARBA" id="ARBA00022664"/>
    </source>
</evidence>
<accession>A0AAV8VQG9</accession>
<dbReference type="PANTHER" id="PTHR13484">
    <property type="entry name" value="FIP1-LIKE 1 PROTEIN"/>
    <property type="match status" value="1"/>
</dbReference>
<keyword evidence="3" id="KW-0507">mRNA processing</keyword>
<dbReference type="Pfam" id="PF05182">
    <property type="entry name" value="Fip1"/>
    <property type="match status" value="1"/>
</dbReference>
<feature type="region of interest" description="Disordered" evidence="5">
    <location>
        <begin position="1"/>
        <end position="96"/>
    </location>
</feature>
<feature type="compositionally biased region" description="Acidic residues" evidence="5">
    <location>
        <begin position="83"/>
        <end position="96"/>
    </location>
</feature>
<proteinExistence type="inferred from homology"/>
<feature type="compositionally biased region" description="Basic and acidic residues" evidence="5">
    <location>
        <begin position="391"/>
        <end position="431"/>
    </location>
</feature>
<evidence type="ECO:0000259" key="6">
    <source>
        <dbReference type="Pfam" id="PF05182"/>
    </source>
</evidence>
<evidence type="ECO:0000313" key="7">
    <source>
        <dbReference type="EMBL" id="KAJ8916221.1"/>
    </source>
</evidence>
<feature type="domain" description="Pre-mRNA polyadenylation factor Fip1" evidence="6">
    <location>
        <begin position="158"/>
        <end position="200"/>
    </location>
</feature>
<keyword evidence="4" id="KW-0539">Nucleus</keyword>
<dbReference type="GO" id="GO:0005847">
    <property type="term" value="C:mRNA cleavage and polyadenylation specificity factor complex"/>
    <property type="evidence" value="ECO:0007669"/>
    <property type="project" value="TreeGrafter"/>
</dbReference>
<comment type="caution">
    <text evidence="7">The sequence shown here is derived from an EMBL/GenBank/DDBJ whole genome shotgun (WGS) entry which is preliminary data.</text>
</comment>
<dbReference type="EMBL" id="JANEYG010000044">
    <property type="protein sequence ID" value="KAJ8916221.1"/>
    <property type="molecule type" value="Genomic_DNA"/>
</dbReference>
<evidence type="ECO:0000256" key="1">
    <source>
        <dbReference type="ARBA" id="ARBA00004123"/>
    </source>
</evidence>
<protein>
    <recommendedName>
        <fullName evidence="6">Pre-mRNA polyadenylation factor Fip1 domain-containing protein</fullName>
    </recommendedName>
</protein>
<name>A0AAV8VQG9_9CUCU</name>
<evidence type="ECO:0000256" key="5">
    <source>
        <dbReference type="SAM" id="MobiDB-lite"/>
    </source>
</evidence>
<dbReference type="InterPro" id="IPR051187">
    <property type="entry name" value="Pre-mRNA_3'-end_processing_reg"/>
</dbReference>
<dbReference type="GO" id="GO:0006397">
    <property type="term" value="P:mRNA processing"/>
    <property type="evidence" value="ECO:0007669"/>
    <property type="project" value="UniProtKB-KW"/>
</dbReference>
<keyword evidence="8" id="KW-1185">Reference proteome</keyword>
<evidence type="ECO:0000313" key="8">
    <source>
        <dbReference type="Proteomes" id="UP001159042"/>
    </source>
</evidence>
<feature type="region of interest" description="Disordered" evidence="5">
    <location>
        <begin position="307"/>
        <end position="467"/>
    </location>
</feature>